<dbReference type="PANTHER" id="PTHR46580:SF4">
    <property type="entry name" value="ATP_GTP-BINDING PROTEIN"/>
    <property type="match status" value="1"/>
</dbReference>
<gene>
    <name evidence="1" type="ORF">B0I29_127141</name>
</gene>
<dbReference type="SUPFAM" id="SSF69318">
    <property type="entry name" value="Integrin alpha N-terminal domain"/>
    <property type="match status" value="1"/>
</dbReference>
<dbReference type="AlphaFoldDB" id="A0A327YY28"/>
<name>A0A327YY28_9ACTN</name>
<feature type="non-terminal residue" evidence="1">
    <location>
        <position position="1"/>
    </location>
</feature>
<comment type="caution">
    <text evidence="1">The sequence shown here is derived from an EMBL/GenBank/DDBJ whole genome shotgun (WGS) entry which is preliminary data.</text>
</comment>
<evidence type="ECO:0008006" key="3">
    <source>
        <dbReference type="Google" id="ProtNLM"/>
    </source>
</evidence>
<sequence>ITIDASAPPAPDVTSDVFLEATADGATWATVKFGQTGPVTFESTGAVRFAYTFNGVGTPVPVTATSGKATVPALAPRHSGPNGLHVIAYDSVGNPSPTAVYTFYVPPSSVADGPGDIGGDQKPDLLVIDANGNLRSLPGDDAGELWGSLVASYNSAGKLDPAGHWTDPATGTAALIAKHSDVYPGDGTTDLFARNHEGFWLYPGDGYGSFNVDNRLKVLLPAGVPAPSTWTQMKAVGDITGDHRADLAIRSGSAFWILSGYTGGAFQSAVQMDATNWSRAEIVNIADVDLDGTPDLVWRHLDTGFMWLRHGKPGTVATSVNLDSLKSAAASRQGVDTQYGSGWTTIKTVIGTPDASGDKVPDMWAVVAATGETRFYTTTTTYGGTQKVVLTVDWRNMKGFA</sequence>
<accession>A0A327YY28</accession>
<dbReference type="RefSeq" id="WP_181558243.1">
    <property type="nucleotide sequence ID" value="NZ_QLMJ01000027.1"/>
</dbReference>
<reference evidence="1 2" key="1">
    <citation type="submission" date="2018-06" db="EMBL/GenBank/DDBJ databases">
        <title>Genomic Encyclopedia of Type Strains, Phase III (KMG-III): the genomes of soil and plant-associated and newly described type strains.</title>
        <authorList>
            <person name="Whitman W."/>
        </authorList>
    </citation>
    <scope>NUCLEOTIDE SEQUENCE [LARGE SCALE GENOMIC DNA]</scope>
    <source>
        <strain evidence="1 2">CGMCC 4.7090</strain>
    </source>
</reference>
<organism evidence="1 2">
    <name type="scientific">Actinoplanes lutulentus</name>
    <dbReference type="NCBI Taxonomy" id="1287878"/>
    <lineage>
        <taxon>Bacteria</taxon>
        <taxon>Bacillati</taxon>
        <taxon>Actinomycetota</taxon>
        <taxon>Actinomycetes</taxon>
        <taxon>Micromonosporales</taxon>
        <taxon>Micromonosporaceae</taxon>
        <taxon>Actinoplanes</taxon>
    </lineage>
</organism>
<dbReference type="InterPro" id="IPR028994">
    <property type="entry name" value="Integrin_alpha_N"/>
</dbReference>
<keyword evidence="2" id="KW-1185">Reference proteome</keyword>
<dbReference type="Proteomes" id="UP000249341">
    <property type="component" value="Unassembled WGS sequence"/>
</dbReference>
<evidence type="ECO:0000313" key="1">
    <source>
        <dbReference type="EMBL" id="RAK26551.1"/>
    </source>
</evidence>
<dbReference type="PANTHER" id="PTHR46580">
    <property type="entry name" value="SENSOR KINASE-RELATED"/>
    <property type="match status" value="1"/>
</dbReference>
<dbReference type="EMBL" id="QLMJ01000027">
    <property type="protein sequence ID" value="RAK26551.1"/>
    <property type="molecule type" value="Genomic_DNA"/>
</dbReference>
<protein>
    <recommendedName>
        <fullName evidence="3">VCBS repeat protein</fullName>
    </recommendedName>
</protein>
<evidence type="ECO:0000313" key="2">
    <source>
        <dbReference type="Proteomes" id="UP000249341"/>
    </source>
</evidence>
<proteinExistence type="predicted"/>